<dbReference type="InterPro" id="IPR042184">
    <property type="entry name" value="YqeY/Aim41_N"/>
</dbReference>
<organism evidence="1 2">
    <name type="scientific">Blautia argi</name>
    <dbReference type="NCBI Taxonomy" id="1912897"/>
    <lineage>
        <taxon>Bacteria</taxon>
        <taxon>Bacillati</taxon>
        <taxon>Bacillota</taxon>
        <taxon>Clostridia</taxon>
        <taxon>Lachnospirales</taxon>
        <taxon>Lachnospiraceae</taxon>
        <taxon>Blautia</taxon>
    </lineage>
</organism>
<sequence length="148" mass="16609">MSKIDEVRKAMVAAMKAGDKERKESLSMLLSALKNKAIDKREDLTEAEENEVVLKEIKQTKETLELTPADRTDMIEECTKRIAVYEEFAPKMLNEEEIKEVIQGVLAELEITAPTGKEKGKIMKVLMPKVKGIADGKLVNQVLASMME</sequence>
<accession>A0A2Z4UDK4</accession>
<dbReference type="Gene3D" id="1.10.10.410">
    <property type="match status" value="1"/>
</dbReference>
<reference evidence="2" key="1">
    <citation type="submission" date="2018-06" db="EMBL/GenBank/DDBJ databases">
        <title>Description of Blautia argi sp. nov., a new anaerobic isolated from dog feces.</title>
        <authorList>
            <person name="Chang Y.-H."/>
            <person name="Paek J."/>
            <person name="Shin Y."/>
        </authorList>
    </citation>
    <scope>NUCLEOTIDE SEQUENCE [LARGE SCALE GENOMIC DNA]</scope>
    <source>
        <strain evidence="2">KCTC 15426</strain>
    </source>
</reference>
<dbReference type="RefSeq" id="WP_111920546.1">
    <property type="nucleotide sequence ID" value="NZ_CP030280.1"/>
</dbReference>
<dbReference type="Pfam" id="PF09424">
    <property type="entry name" value="YqeY"/>
    <property type="match status" value="1"/>
</dbReference>
<gene>
    <name evidence="1" type="ORF">DQQ01_14340</name>
</gene>
<dbReference type="KEGG" id="blau:DQQ01_14340"/>
<name>A0A2Z4UDK4_9FIRM</name>
<dbReference type="OrthoDB" id="9794041at2"/>
<proteinExistence type="predicted"/>
<dbReference type="AlphaFoldDB" id="A0A2Z4UDK4"/>
<dbReference type="GO" id="GO:0016884">
    <property type="term" value="F:carbon-nitrogen ligase activity, with glutamine as amido-N-donor"/>
    <property type="evidence" value="ECO:0007669"/>
    <property type="project" value="InterPro"/>
</dbReference>
<evidence type="ECO:0000313" key="1">
    <source>
        <dbReference type="EMBL" id="AWY99101.1"/>
    </source>
</evidence>
<dbReference type="Proteomes" id="UP000250003">
    <property type="component" value="Chromosome"/>
</dbReference>
<dbReference type="EMBL" id="CP030280">
    <property type="protein sequence ID" value="AWY99101.1"/>
    <property type="molecule type" value="Genomic_DNA"/>
</dbReference>
<evidence type="ECO:0000313" key="2">
    <source>
        <dbReference type="Proteomes" id="UP000250003"/>
    </source>
</evidence>
<dbReference type="InterPro" id="IPR003789">
    <property type="entry name" value="Asn/Gln_tRNA_amidoTrase-B-like"/>
</dbReference>
<protein>
    <submittedName>
        <fullName evidence="1">GatB/YqeY domain-containing protein</fullName>
    </submittedName>
</protein>
<keyword evidence="2" id="KW-1185">Reference proteome</keyword>
<dbReference type="SUPFAM" id="SSF89095">
    <property type="entry name" value="GatB/YqeY motif"/>
    <property type="match status" value="1"/>
</dbReference>
<dbReference type="PANTHER" id="PTHR28055:SF1">
    <property type="entry name" value="ALTERED INHERITANCE OF MITOCHONDRIA PROTEIN 41, MITOCHONDRIAL"/>
    <property type="match status" value="1"/>
</dbReference>
<dbReference type="InterPro" id="IPR023168">
    <property type="entry name" value="GatB_Yqey_C_2"/>
</dbReference>
<dbReference type="PANTHER" id="PTHR28055">
    <property type="entry name" value="ALTERED INHERITANCE OF MITOCHONDRIA PROTEIN 41, MITOCHONDRIAL"/>
    <property type="match status" value="1"/>
</dbReference>
<dbReference type="Gene3D" id="1.10.1510.10">
    <property type="entry name" value="Uncharacterised protein YqeY/AIM41 PF09424, N-terminal domain"/>
    <property type="match status" value="1"/>
</dbReference>
<dbReference type="InterPro" id="IPR019004">
    <property type="entry name" value="YqeY/Aim41"/>
</dbReference>